<dbReference type="EMBL" id="JPRD01000031">
    <property type="protein sequence ID" value="KIF51657.1"/>
    <property type="molecule type" value="Genomic_DNA"/>
</dbReference>
<feature type="transmembrane region" description="Helical" evidence="6">
    <location>
        <begin position="42"/>
        <end position="65"/>
    </location>
</feature>
<dbReference type="PATRIC" id="fig|1229493.5.peg.3008"/>
<reference evidence="7 8" key="1">
    <citation type="submission" date="2014-07" db="EMBL/GenBank/DDBJ databases">
        <title>Unique and conserved regions in Vibrio harveyi and related species in comparison with the shrimp pathogen Vibrio harveyi CAIM 1792.</title>
        <authorList>
            <person name="Espinoza-Valles I."/>
            <person name="Vora G."/>
            <person name="Leekitcharoenphon P."/>
            <person name="Ussery D."/>
            <person name="Hoj L."/>
            <person name="Gomez-Gil B."/>
        </authorList>
    </citation>
    <scope>NUCLEOTIDE SEQUENCE [LARGE SCALE GENOMIC DNA]</scope>
    <source>
        <strain evidence="8">CAIM 1854 / LMG 25443</strain>
    </source>
</reference>
<feature type="transmembrane region" description="Helical" evidence="6">
    <location>
        <begin position="116"/>
        <end position="143"/>
    </location>
</feature>
<dbReference type="Proteomes" id="UP000031586">
    <property type="component" value="Unassembled WGS sequence"/>
</dbReference>
<sequence length="240" mass="26455">MNLDYFIAFGTLLMLELILGVDNIVFITIMTERLPAHLRQRVRNLGIGLAVLNRIALVFSVSWLLSWKEPFVEYQGVSLSCNDLIFIVGGAFLLFKGIKELWAWVVPIETPPHQFFAGQVGTVILQIIAVDAVFSLDSLIIAASLTQDITILAGVIISSSVILMLMANKVQAVITRHPGLKVLALLFLIVLGALLIVEGLGLNIDKHYVYSALAFGLLLELCHILISRQPSSRRVAGQYF</sequence>
<dbReference type="GO" id="GO:0016020">
    <property type="term" value="C:membrane"/>
    <property type="evidence" value="ECO:0007669"/>
    <property type="project" value="UniProtKB-SubCell"/>
</dbReference>
<evidence type="ECO:0000256" key="4">
    <source>
        <dbReference type="ARBA" id="ARBA00022989"/>
    </source>
</evidence>
<comment type="caution">
    <text evidence="7">The sequence shown here is derived from an EMBL/GenBank/DDBJ whole genome shotgun (WGS) entry which is preliminary data.</text>
</comment>
<feature type="transmembrane region" description="Helical" evidence="6">
    <location>
        <begin position="179"/>
        <end position="202"/>
    </location>
</feature>
<feature type="transmembrane region" description="Helical" evidence="6">
    <location>
        <begin position="149"/>
        <end position="167"/>
    </location>
</feature>
<dbReference type="RefSeq" id="WP_009705022.1">
    <property type="nucleotide sequence ID" value="NZ_BAOH01000028.1"/>
</dbReference>
<feature type="transmembrane region" description="Helical" evidence="6">
    <location>
        <begin position="208"/>
        <end position="226"/>
    </location>
</feature>
<dbReference type="PANTHER" id="PTHR30238:SF4">
    <property type="entry name" value="SLL1022 PROTEIN"/>
    <property type="match status" value="1"/>
</dbReference>
<dbReference type="PANTHER" id="PTHR30238">
    <property type="entry name" value="MEMBRANE BOUND PREDICTED REDOX MODULATOR"/>
    <property type="match status" value="1"/>
</dbReference>
<evidence type="ECO:0000256" key="1">
    <source>
        <dbReference type="ARBA" id="ARBA00004141"/>
    </source>
</evidence>
<evidence type="ECO:0000256" key="6">
    <source>
        <dbReference type="SAM" id="Phobius"/>
    </source>
</evidence>
<dbReference type="Pfam" id="PF03741">
    <property type="entry name" value="TerC"/>
    <property type="match status" value="1"/>
</dbReference>
<feature type="transmembrane region" description="Helical" evidence="6">
    <location>
        <begin position="6"/>
        <end position="30"/>
    </location>
</feature>
<comment type="similarity">
    <text evidence="2">Belongs to the TerC family.</text>
</comment>
<evidence type="ECO:0000313" key="7">
    <source>
        <dbReference type="EMBL" id="KIF51657.1"/>
    </source>
</evidence>
<keyword evidence="4 6" id="KW-1133">Transmembrane helix</keyword>
<dbReference type="AlphaFoldDB" id="A0A0C1W5G8"/>
<evidence type="ECO:0000256" key="5">
    <source>
        <dbReference type="ARBA" id="ARBA00023136"/>
    </source>
</evidence>
<accession>A0A0C1W5G8</accession>
<comment type="subcellular location">
    <subcellularLocation>
        <location evidence="1">Membrane</location>
        <topology evidence="1">Multi-pass membrane protein</topology>
    </subcellularLocation>
</comment>
<evidence type="ECO:0000256" key="3">
    <source>
        <dbReference type="ARBA" id="ARBA00022692"/>
    </source>
</evidence>
<name>A0A0C1W5G8_9VIBR</name>
<gene>
    <name evidence="7" type="ORF">H735_18470</name>
</gene>
<organism evidence="7 8">
    <name type="scientific">Vibrio owensii CAIM 1854 = LMG 25443</name>
    <dbReference type="NCBI Taxonomy" id="1229493"/>
    <lineage>
        <taxon>Bacteria</taxon>
        <taxon>Pseudomonadati</taxon>
        <taxon>Pseudomonadota</taxon>
        <taxon>Gammaproteobacteria</taxon>
        <taxon>Vibrionales</taxon>
        <taxon>Vibrionaceae</taxon>
        <taxon>Vibrio</taxon>
    </lineage>
</organism>
<evidence type="ECO:0000256" key="2">
    <source>
        <dbReference type="ARBA" id="ARBA00007511"/>
    </source>
</evidence>
<dbReference type="InterPro" id="IPR005496">
    <property type="entry name" value="Integral_membrane_TerC"/>
</dbReference>
<proteinExistence type="inferred from homology"/>
<dbReference type="GeneID" id="47101594"/>
<evidence type="ECO:0000313" key="8">
    <source>
        <dbReference type="Proteomes" id="UP000031586"/>
    </source>
</evidence>
<keyword evidence="5 6" id="KW-0472">Membrane</keyword>
<protein>
    <submittedName>
        <fullName evidence="7">Membrane protein</fullName>
    </submittedName>
</protein>
<keyword evidence="3 6" id="KW-0812">Transmembrane</keyword>